<dbReference type="Proteomes" id="UP001281761">
    <property type="component" value="Unassembled WGS sequence"/>
</dbReference>
<evidence type="ECO:0000313" key="2">
    <source>
        <dbReference type="Proteomes" id="UP001281761"/>
    </source>
</evidence>
<gene>
    <name evidence="1" type="ORF">BLNAU_13616</name>
</gene>
<sequence length="172" mass="19071">MGSGRYHSNLSSCTTNFSAIPIGGFNLTEVGREKVDKSCPSFILIDVEATGSAETHRKSLYMLLGHKQYDLDKRMVKPGDIAANQTFNLVVRRNTKENNDYRLSSASPPIKDCCRVGKSIRCWPSGRGLRIDGVPETVKTRVTSHVITSLLKLHPNKRVIVLAHHNAALKEL</sequence>
<evidence type="ECO:0000313" key="1">
    <source>
        <dbReference type="EMBL" id="KAK2951459.1"/>
    </source>
</evidence>
<accession>A0ABQ9XKV0</accession>
<keyword evidence="2" id="KW-1185">Reference proteome</keyword>
<organism evidence="1 2">
    <name type="scientific">Blattamonas nauphoetae</name>
    <dbReference type="NCBI Taxonomy" id="2049346"/>
    <lineage>
        <taxon>Eukaryota</taxon>
        <taxon>Metamonada</taxon>
        <taxon>Preaxostyla</taxon>
        <taxon>Oxymonadida</taxon>
        <taxon>Blattamonas</taxon>
    </lineage>
</organism>
<comment type="caution">
    <text evidence="1">The sequence shown here is derived from an EMBL/GenBank/DDBJ whole genome shotgun (WGS) entry which is preliminary data.</text>
</comment>
<dbReference type="EMBL" id="JARBJD010000118">
    <property type="protein sequence ID" value="KAK2951459.1"/>
    <property type="molecule type" value="Genomic_DNA"/>
</dbReference>
<protein>
    <submittedName>
        <fullName evidence="1">Uncharacterized protein</fullName>
    </submittedName>
</protein>
<name>A0ABQ9XKV0_9EUKA</name>
<proteinExistence type="predicted"/>
<reference evidence="1 2" key="1">
    <citation type="journal article" date="2022" name="bioRxiv">
        <title>Genomics of Preaxostyla Flagellates Illuminates Evolutionary Transitions and the Path Towards Mitochondrial Loss.</title>
        <authorList>
            <person name="Novak L.V.F."/>
            <person name="Treitli S.C."/>
            <person name="Pyrih J."/>
            <person name="Halakuc P."/>
            <person name="Pipaliya S.V."/>
            <person name="Vacek V."/>
            <person name="Brzon O."/>
            <person name="Soukal P."/>
            <person name="Eme L."/>
            <person name="Dacks J.B."/>
            <person name="Karnkowska A."/>
            <person name="Elias M."/>
            <person name="Hampl V."/>
        </authorList>
    </citation>
    <scope>NUCLEOTIDE SEQUENCE [LARGE SCALE GENOMIC DNA]</scope>
    <source>
        <strain evidence="1">NAU3</strain>
        <tissue evidence="1">Gut</tissue>
    </source>
</reference>